<dbReference type="InterPro" id="IPR036890">
    <property type="entry name" value="HATPase_C_sf"/>
</dbReference>
<feature type="transmembrane region" description="Helical" evidence="2">
    <location>
        <begin position="6"/>
        <end position="26"/>
    </location>
</feature>
<sequence length="425" mass="48162">MPVINWILNQQIQLGMILCAGLFVPWGQRRSCFVPRLATGVCVFLALTDTLAFLPLWARLLLYTTLLFGLIWFSFDCSPLHALFYTTCAYAVQHIASKLAYMTIIWLVQHGRTDGRVNFVILLFSNLVVCLVIYLLFTLRIRRGRLLFDNVKTVLYSGFFLIAAVYLSVVLEDVLDSSAESYLTAYLALNAFCILFAITILALEFSNCSIKSLEHENETLAQLLECDKQQYEQAKKDMEKINIRYHDLKQQYSHATEEERARLEEEMDNLNLRYFTGNKALDITLTQKSALCGQADIQLVCSADGSCLEDMKHYHIYSLLGNALDNAIECLTQVNDASKRVITLDISRCRDMAVIRVQNYTPAPPTLRDGAIVTTKQDTEEHGYGIKSIKSIAELYGGTADCFVEDSIFYLVVTFPCRKSQKETA</sequence>
<feature type="transmembrane region" description="Helical" evidence="2">
    <location>
        <begin position="183"/>
        <end position="203"/>
    </location>
</feature>
<evidence type="ECO:0000259" key="3">
    <source>
        <dbReference type="Pfam" id="PF14501"/>
    </source>
</evidence>
<proteinExistence type="predicted"/>
<organism evidence="4 5">
    <name type="scientific">Gemmiger formicilis</name>
    <dbReference type="NCBI Taxonomy" id="745368"/>
    <lineage>
        <taxon>Bacteria</taxon>
        <taxon>Bacillati</taxon>
        <taxon>Bacillota</taxon>
        <taxon>Clostridia</taxon>
        <taxon>Eubacteriales</taxon>
        <taxon>Gemmiger</taxon>
    </lineage>
</organism>
<dbReference type="GeneID" id="93338276"/>
<keyword evidence="5" id="KW-1185">Reference proteome</keyword>
<evidence type="ECO:0000313" key="5">
    <source>
        <dbReference type="Proteomes" id="UP000190286"/>
    </source>
</evidence>
<feature type="coiled-coil region" evidence="1">
    <location>
        <begin position="210"/>
        <end position="273"/>
    </location>
</feature>
<dbReference type="Pfam" id="PF14501">
    <property type="entry name" value="HATPase_c_5"/>
    <property type="match status" value="1"/>
</dbReference>
<dbReference type="CDD" id="cd16935">
    <property type="entry name" value="HATPase_AgrC-ComD-like"/>
    <property type="match status" value="1"/>
</dbReference>
<keyword evidence="2" id="KW-0812">Transmembrane</keyword>
<protein>
    <submittedName>
        <fullName evidence="4">GHKL domain-containing protein</fullName>
    </submittedName>
</protein>
<feature type="transmembrane region" description="Helical" evidence="2">
    <location>
        <begin position="119"/>
        <end position="141"/>
    </location>
</feature>
<dbReference type="InterPro" id="IPR032834">
    <property type="entry name" value="NatK-like_C"/>
</dbReference>
<feature type="transmembrane region" description="Helical" evidence="2">
    <location>
        <begin position="153"/>
        <end position="171"/>
    </location>
</feature>
<name>A0A1T4XFW8_9FIRM</name>
<evidence type="ECO:0000313" key="4">
    <source>
        <dbReference type="EMBL" id="SKA88098.1"/>
    </source>
</evidence>
<dbReference type="EMBL" id="FUYF01000009">
    <property type="protein sequence ID" value="SKA88098.1"/>
    <property type="molecule type" value="Genomic_DNA"/>
</dbReference>
<dbReference type="Gene3D" id="3.30.565.10">
    <property type="entry name" value="Histidine kinase-like ATPase, C-terminal domain"/>
    <property type="match status" value="1"/>
</dbReference>
<dbReference type="RefSeq" id="WP_078784731.1">
    <property type="nucleotide sequence ID" value="NZ_FUYF01000009.1"/>
</dbReference>
<dbReference type="AlphaFoldDB" id="A0A1T4XFW8"/>
<feature type="transmembrane region" description="Helical" evidence="2">
    <location>
        <begin position="33"/>
        <end position="54"/>
    </location>
</feature>
<accession>A0A1T4XFW8</accession>
<keyword evidence="2" id="KW-1133">Transmembrane helix</keyword>
<evidence type="ECO:0000256" key="2">
    <source>
        <dbReference type="SAM" id="Phobius"/>
    </source>
</evidence>
<feature type="domain" description="Sensor histidine kinase NatK-like C-terminal" evidence="3">
    <location>
        <begin position="311"/>
        <end position="416"/>
    </location>
</feature>
<gene>
    <name evidence="4" type="ORF">SAMN02745178_01819</name>
</gene>
<keyword evidence="1" id="KW-0175">Coiled coil</keyword>
<evidence type="ECO:0000256" key="1">
    <source>
        <dbReference type="SAM" id="Coils"/>
    </source>
</evidence>
<reference evidence="4 5" key="1">
    <citation type="submission" date="2017-02" db="EMBL/GenBank/DDBJ databases">
        <authorList>
            <person name="Peterson S.W."/>
        </authorList>
    </citation>
    <scope>NUCLEOTIDE SEQUENCE [LARGE SCALE GENOMIC DNA]</scope>
    <source>
        <strain evidence="4 5">ATCC 27749</strain>
    </source>
</reference>
<dbReference type="Proteomes" id="UP000190286">
    <property type="component" value="Unassembled WGS sequence"/>
</dbReference>
<feature type="transmembrane region" description="Helical" evidence="2">
    <location>
        <begin position="82"/>
        <end position="107"/>
    </location>
</feature>
<dbReference type="OrthoDB" id="3173688at2"/>
<feature type="transmembrane region" description="Helical" evidence="2">
    <location>
        <begin position="60"/>
        <end position="75"/>
    </location>
</feature>
<dbReference type="STRING" id="745368.SAMN02745178_01819"/>
<dbReference type="SUPFAM" id="SSF55874">
    <property type="entry name" value="ATPase domain of HSP90 chaperone/DNA topoisomerase II/histidine kinase"/>
    <property type="match status" value="1"/>
</dbReference>
<keyword evidence="2" id="KW-0472">Membrane</keyword>